<organism evidence="2 3">
    <name type="scientific">Pseudobacter ginsenosidimutans</name>
    <dbReference type="NCBI Taxonomy" id="661488"/>
    <lineage>
        <taxon>Bacteria</taxon>
        <taxon>Pseudomonadati</taxon>
        <taxon>Bacteroidota</taxon>
        <taxon>Chitinophagia</taxon>
        <taxon>Chitinophagales</taxon>
        <taxon>Chitinophagaceae</taxon>
        <taxon>Pseudobacter</taxon>
    </lineage>
</organism>
<dbReference type="SUPFAM" id="SSF54427">
    <property type="entry name" value="NTF2-like"/>
    <property type="match status" value="1"/>
</dbReference>
<dbReference type="GO" id="GO:0004497">
    <property type="term" value="F:monooxygenase activity"/>
    <property type="evidence" value="ECO:0007669"/>
    <property type="project" value="UniProtKB-KW"/>
</dbReference>
<name>A0A4Q7MTT8_9BACT</name>
<dbReference type="PANTHER" id="PTHR38436">
    <property type="entry name" value="POLYKETIDE CYCLASE SNOAL-LIKE DOMAIN"/>
    <property type="match status" value="1"/>
</dbReference>
<dbReference type="Gene3D" id="3.30.70.100">
    <property type="match status" value="1"/>
</dbReference>
<feature type="domain" description="ABM" evidence="1">
    <location>
        <begin position="184"/>
        <end position="243"/>
    </location>
</feature>
<dbReference type="RefSeq" id="WP_130542700.1">
    <property type="nucleotide sequence ID" value="NZ_CP042431.1"/>
</dbReference>
<protein>
    <submittedName>
        <fullName evidence="2">Antibiotic biosynthesis monooxygenase</fullName>
    </submittedName>
</protein>
<evidence type="ECO:0000313" key="3">
    <source>
        <dbReference type="Proteomes" id="UP000293874"/>
    </source>
</evidence>
<proteinExistence type="predicted"/>
<dbReference type="PANTHER" id="PTHR38436:SF1">
    <property type="entry name" value="ESTER CYCLASE"/>
    <property type="match status" value="1"/>
</dbReference>
<comment type="caution">
    <text evidence="2">The sequence shown here is derived from an EMBL/GenBank/DDBJ whole genome shotgun (WGS) entry which is preliminary data.</text>
</comment>
<accession>A0A4Q7MTT8</accession>
<dbReference type="EMBL" id="SGXA01000002">
    <property type="protein sequence ID" value="RZS72265.1"/>
    <property type="molecule type" value="Genomic_DNA"/>
</dbReference>
<dbReference type="Gene3D" id="3.10.450.50">
    <property type="match status" value="1"/>
</dbReference>
<dbReference type="SUPFAM" id="SSF54909">
    <property type="entry name" value="Dimeric alpha+beta barrel"/>
    <property type="match status" value="1"/>
</dbReference>
<dbReference type="GO" id="GO:0030638">
    <property type="term" value="P:polyketide metabolic process"/>
    <property type="evidence" value="ECO:0007669"/>
    <property type="project" value="InterPro"/>
</dbReference>
<dbReference type="InterPro" id="IPR011008">
    <property type="entry name" value="Dimeric_a/b-barrel"/>
</dbReference>
<dbReference type="Pfam" id="PF07366">
    <property type="entry name" value="SnoaL"/>
    <property type="match status" value="1"/>
</dbReference>
<dbReference type="InterPro" id="IPR009959">
    <property type="entry name" value="Cyclase_SnoaL-like"/>
</dbReference>
<dbReference type="OrthoDB" id="4774596at2"/>
<evidence type="ECO:0000259" key="1">
    <source>
        <dbReference type="Pfam" id="PF03992"/>
    </source>
</evidence>
<dbReference type="InterPro" id="IPR032710">
    <property type="entry name" value="NTF2-like_dom_sf"/>
</dbReference>
<keyword evidence="2" id="KW-0503">Monooxygenase</keyword>
<sequence>MKPGQYFLAVLIIAIALSIPANMQAQQRKSIKLKEADMNNELTKNKTIVRQLFETALNPRKFELVQQFIHPEYISATGQKGVDAFTSQVTDLLKANPDLQWTIHELIAEENKVWARWTTTINQSTENPITTTGIGTYLIENGKIIRSFALVDRLSFFQQKKLLPENLSILQAKASPEKVIFIDRFVVPANALNEFRERVKTNRNLIRTIPGFIEDVAFESKDSNDNTIYVTVAEWASKESLLKAKEAVQAAYKKEGFDIAAMLHRLNITLDRQEFKPAADH</sequence>
<dbReference type="Proteomes" id="UP000293874">
    <property type="component" value="Unassembled WGS sequence"/>
</dbReference>
<keyword evidence="2" id="KW-0560">Oxidoreductase</keyword>
<gene>
    <name evidence="2" type="ORF">EV199_4181</name>
</gene>
<reference evidence="2 3" key="1">
    <citation type="submission" date="2019-02" db="EMBL/GenBank/DDBJ databases">
        <title>Genomic Encyclopedia of Type Strains, Phase IV (KMG-IV): sequencing the most valuable type-strain genomes for metagenomic binning, comparative biology and taxonomic classification.</title>
        <authorList>
            <person name="Goeker M."/>
        </authorList>
    </citation>
    <scope>NUCLEOTIDE SEQUENCE [LARGE SCALE GENOMIC DNA]</scope>
    <source>
        <strain evidence="2 3">DSM 18116</strain>
    </source>
</reference>
<evidence type="ECO:0000313" key="2">
    <source>
        <dbReference type="EMBL" id="RZS72265.1"/>
    </source>
</evidence>
<dbReference type="Pfam" id="PF03992">
    <property type="entry name" value="ABM"/>
    <property type="match status" value="1"/>
</dbReference>
<dbReference type="AlphaFoldDB" id="A0A4Q7MTT8"/>
<keyword evidence="3" id="KW-1185">Reference proteome</keyword>
<dbReference type="InterPro" id="IPR007138">
    <property type="entry name" value="ABM_dom"/>
</dbReference>